<dbReference type="CDD" id="cd00303">
    <property type="entry name" value="retropepsin_like"/>
    <property type="match status" value="1"/>
</dbReference>
<dbReference type="InterPro" id="IPR021109">
    <property type="entry name" value="Peptidase_aspartic_dom_sf"/>
</dbReference>
<dbReference type="EMBL" id="QJKJ01010885">
    <property type="protein sequence ID" value="RDX72504.1"/>
    <property type="molecule type" value="Genomic_DNA"/>
</dbReference>
<feature type="non-terminal residue" evidence="1">
    <location>
        <position position="1"/>
    </location>
</feature>
<dbReference type="PANTHER" id="PTHR33240">
    <property type="entry name" value="OS08G0508500 PROTEIN"/>
    <property type="match status" value="1"/>
</dbReference>
<sequence>MCSKADYTQSPTITFDAKDMNYGLSCLDEPMVISVIAVEYKIERVLVDQGSSANILYWSTYEKLGLPEANLVKCVGTLYGFSGERVPIKGSIELKIAFREGECSRSIPVLFTMVDVDASYNIILG</sequence>
<dbReference type="AlphaFoldDB" id="A0A371F2Q0"/>
<gene>
    <name evidence="1" type="ORF">CR513_48002</name>
</gene>
<reference evidence="1" key="1">
    <citation type="submission" date="2018-05" db="EMBL/GenBank/DDBJ databases">
        <title>Draft genome of Mucuna pruriens seed.</title>
        <authorList>
            <person name="Nnadi N.E."/>
            <person name="Vos R."/>
            <person name="Hasami M.H."/>
            <person name="Devisetty U.K."/>
            <person name="Aguiy J.C."/>
        </authorList>
    </citation>
    <scope>NUCLEOTIDE SEQUENCE [LARGE SCALE GENOMIC DNA]</scope>
    <source>
        <strain evidence="1">JCA_2017</strain>
    </source>
</reference>
<organism evidence="1 2">
    <name type="scientific">Mucuna pruriens</name>
    <name type="common">Velvet bean</name>
    <name type="synonym">Dolichos pruriens</name>
    <dbReference type="NCBI Taxonomy" id="157652"/>
    <lineage>
        <taxon>Eukaryota</taxon>
        <taxon>Viridiplantae</taxon>
        <taxon>Streptophyta</taxon>
        <taxon>Embryophyta</taxon>
        <taxon>Tracheophyta</taxon>
        <taxon>Spermatophyta</taxon>
        <taxon>Magnoliopsida</taxon>
        <taxon>eudicotyledons</taxon>
        <taxon>Gunneridae</taxon>
        <taxon>Pentapetalae</taxon>
        <taxon>rosids</taxon>
        <taxon>fabids</taxon>
        <taxon>Fabales</taxon>
        <taxon>Fabaceae</taxon>
        <taxon>Papilionoideae</taxon>
        <taxon>50 kb inversion clade</taxon>
        <taxon>NPAAA clade</taxon>
        <taxon>indigoferoid/millettioid clade</taxon>
        <taxon>Phaseoleae</taxon>
        <taxon>Mucuna</taxon>
    </lineage>
</organism>
<evidence type="ECO:0000313" key="2">
    <source>
        <dbReference type="Proteomes" id="UP000257109"/>
    </source>
</evidence>
<keyword evidence="2" id="KW-1185">Reference proteome</keyword>
<dbReference type="OrthoDB" id="1087821at2759"/>
<accession>A0A371F2Q0</accession>
<evidence type="ECO:0000313" key="1">
    <source>
        <dbReference type="EMBL" id="RDX72504.1"/>
    </source>
</evidence>
<protein>
    <submittedName>
        <fullName evidence="1">Uncharacterized protein</fullName>
    </submittedName>
</protein>
<name>A0A371F2Q0_MUCPR</name>
<dbReference type="PANTHER" id="PTHR33240:SF15">
    <property type="entry name" value="GAG-PRO-LIKE PROTEIN"/>
    <property type="match status" value="1"/>
</dbReference>
<dbReference type="Proteomes" id="UP000257109">
    <property type="component" value="Unassembled WGS sequence"/>
</dbReference>
<dbReference type="Gene3D" id="2.40.70.10">
    <property type="entry name" value="Acid Proteases"/>
    <property type="match status" value="1"/>
</dbReference>
<comment type="caution">
    <text evidence="1">The sequence shown here is derived from an EMBL/GenBank/DDBJ whole genome shotgun (WGS) entry which is preliminary data.</text>
</comment>
<proteinExistence type="predicted"/>